<dbReference type="AlphaFoldDB" id="A0AAW1H1B6"/>
<evidence type="ECO:0000313" key="3">
    <source>
        <dbReference type="EMBL" id="KAK9668919.1"/>
    </source>
</evidence>
<name>A0AAW1H1B6_SAPOF</name>
<keyword evidence="2" id="KW-0812">Transmembrane</keyword>
<evidence type="ECO:0000256" key="2">
    <source>
        <dbReference type="SAM" id="Phobius"/>
    </source>
</evidence>
<dbReference type="Proteomes" id="UP001443914">
    <property type="component" value="Unassembled WGS sequence"/>
</dbReference>
<evidence type="ECO:0000256" key="1">
    <source>
        <dbReference type="SAM" id="MobiDB-lite"/>
    </source>
</evidence>
<reference evidence="3" key="1">
    <citation type="submission" date="2024-03" db="EMBL/GenBank/DDBJ databases">
        <title>WGS assembly of Saponaria officinalis var. Norfolk2.</title>
        <authorList>
            <person name="Jenkins J."/>
            <person name="Shu S."/>
            <person name="Grimwood J."/>
            <person name="Barry K."/>
            <person name="Goodstein D."/>
            <person name="Schmutz J."/>
            <person name="Leebens-Mack J."/>
            <person name="Osbourn A."/>
        </authorList>
    </citation>
    <scope>NUCLEOTIDE SEQUENCE [LARGE SCALE GENOMIC DNA]</scope>
    <source>
        <strain evidence="3">JIC</strain>
    </source>
</reference>
<evidence type="ECO:0000313" key="4">
    <source>
        <dbReference type="Proteomes" id="UP001443914"/>
    </source>
</evidence>
<keyword evidence="2" id="KW-1133">Transmembrane helix</keyword>
<keyword evidence="4" id="KW-1185">Reference proteome</keyword>
<sequence length="124" mass="13731">MSANQPIGSCYIWFILISLFICLISGGAFLVLYMTRPVTRDTSWMVCWGANAMPVERGDNVMVDEGLENGSSYVTARTSYVTAETPSSRKIHFEDTSLVNEQDNNKGGSSTLMVLHESERPLKS</sequence>
<feature type="region of interest" description="Disordered" evidence="1">
    <location>
        <begin position="100"/>
        <end position="124"/>
    </location>
</feature>
<dbReference type="EMBL" id="JBDFQZ010000013">
    <property type="protein sequence ID" value="KAK9668919.1"/>
    <property type="molecule type" value="Genomic_DNA"/>
</dbReference>
<comment type="caution">
    <text evidence="3">The sequence shown here is derived from an EMBL/GenBank/DDBJ whole genome shotgun (WGS) entry which is preliminary data.</text>
</comment>
<gene>
    <name evidence="3" type="ORF">RND81_13G095900</name>
</gene>
<proteinExistence type="predicted"/>
<accession>A0AAW1H1B6</accession>
<feature type="compositionally biased region" description="Polar residues" evidence="1">
    <location>
        <begin position="100"/>
        <end position="112"/>
    </location>
</feature>
<feature type="transmembrane region" description="Helical" evidence="2">
    <location>
        <begin position="12"/>
        <end position="35"/>
    </location>
</feature>
<keyword evidence="2" id="KW-0472">Membrane</keyword>
<organism evidence="3 4">
    <name type="scientific">Saponaria officinalis</name>
    <name type="common">Common soapwort</name>
    <name type="synonym">Lychnis saponaria</name>
    <dbReference type="NCBI Taxonomy" id="3572"/>
    <lineage>
        <taxon>Eukaryota</taxon>
        <taxon>Viridiplantae</taxon>
        <taxon>Streptophyta</taxon>
        <taxon>Embryophyta</taxon>
        <taxon>Tracheophyta</taxon>
        <taxon>Spermatophyta</taxon>
        <taxon>Magnoliopsida</taxon>
        <taxon>eudicotyledons</taxon>
        <taxon>Gunneridae</taxon>
        <taxon>Pentapetalae</taxon>
        <taxon>Caryophyllales</taxon>
        <taxon>Caryophyllaceae</taxon>
        <taxon>Caryophylleae</taxon>
        <taxon>Saponaria</taxon>
    </lineage>
</organism>
<protein>
    <submittedName>
        <fullName evidence="3">Uncharacterized protein</fullName>
    </submittedName>
</protein>